<keyword evidence="5" id="KW-1185">Reference proteome</keyword>
<evidence type="ECO:0000256" key="2">
    <source>
        <dbReference type="ARBA" id="ARBA00022729"/>
    </source>
</evidence>
<evidence type="ECO:0000259" key="3">
    <source>
        <dbReference type="Pfam" id="PF01522"/>
    </source>
</evidence>
<dbReference type="eggNOG" id="COG0726">
    <property type="taxonomic scope" value="Bacteria"/>
</dbReference>
<dbReference type="GO" id="GO:0005975">
    <property type="term" value="P:carbohydrate metabolic process"/>
    <property type="evidence" value="ECO:0007669"/>
    <property type="project" value="InterPro"/>
</dbReference>
<evidence type="ECO:0000313" key="4">
    <source>
        <dbReference type="EMBL" id="EAW30022.1"/>
    </source>
</evidence>
<dbReference type="OrthoDB" id="9814639at2"/>
<protein>
    <recommendedName>
        <fullName evidence="3">NodB homology domain-containing protein</fullName>
    </recommendedName>
</protein>
<dbReference type="STRING" id="247633.GP2143_01215"/>
<dbReference type="GO" id="GO:0016810">
    <property type="term" value="F:hydrolase activity, acting on carbon-nitrogen (but not peptide) bonds"/>
    <property type="evidence" value="ECO:0007669"/>
    <property type="project" value="InterPro"/>
</dbReference>
<proteinExistence type="predicted"/>
<feature type="domain" description="NodB homology" evidence="3">
    <location>
        <begin position="212"/>
        <end position="275"/>
    </location>
</feature>
<evidence type="ECO:0000256" key="1">
    <source>
        <dbReference type="ARBA" id="ARBA00004613"/>
    </source>
</evidence>
<evidence type="ECO:0000313" key="5">
    <source>
        <dbReference type="Proteomes" id="UP000004931"/>
    </source>
</evidence>
<sequence>MSIKNAIKSGLVRGFSLPPARHLARKLASDSALIFMLHRFQDNDLAIKGHDPAFLRQCLEELRRQKYQLVSVDDIVNANLNGEVIKNAVAFTVDDGYLDHADIGGDAFSDYDCPATFYLISDFINDEYWPEDAKVKYLFESTRVKTINWQCGDLSLQTSLDGEHLRHSAAEAVVWAAKELSIEQMQLATISLAQALEVEIPAQAPSKYRPMSWDDARKLEKSGMRIGAHTCQHVTLSQEDDPSAHSEIMGSFDAIMRNVKNPSKVFCYPTGRTQDFNQRDIDILKQGDFSGAVSSAPGYFKFGDMNQMFTMPRMGMPDKLVDFRQYTCYPELFKSKIRSSIR</sequence>
<dbReference type="GO" id="GO:0005576">
    <property type="term" value="C:extracellular region"/>
    <property type="evidence" value="ECO:0007669"/>
    <property type="project" value="UniProtKB-SubCell"/>
</dbReference>
<dbReference type="PANTHER" id="PTHR34216:SF3">
    <property type="entry name" value="POLY-BETA-1,6-N-ACETYL-D-GLUCOSAMINE N-DEACETYLASE"/>
    <property type="match status" value="1"/>
</dbReference>
<reference evidence="4 5" key="1">
    <citation type="journal article" date="2010" name="J. Bacteriol.">
        <title>Genome sequence of the oligotrophic marine Gammaproteobacterium HTCC2143, isolated from the Oregon Coast.</title>
        <authorList>
            <person name="Oh H.M."/>
            <person name="Kang I."/>
            <person name="Ferriera S."/>
            <person name="Giovannoni S.J."/>
            <person name="Cho J.C."/>
        </authorList>
    </citation>
    <scope>NUCLEOTIDE SEQUENCE [LARGE SCALE GENOMIC DNA]</scope>
    <source>
        <strain evidence="4 5">HTCC2143</strain>
    </source>
</reference>
<gene>
    <name evidence="4" type="ORF">GP2143_01215</name>
</gene>
<dbReference type="SUPFAM" id="SSF88713">
    <property type="entry name" value="Glycoside hydrolase/deacetylase"/>
    <property type="match status" value="1"/>
</dbReference>
<name>A0YGI1_9GAMM</name>
<dbReference type="Proteomes" id="UP000004931">
    <property type="component" value="Unassembled WGS sequence"/>
</dbReference>
<dbReference type="PANTHER" id="PTHR34216">
    <property type="match status" value="1"/>
</dbReference>
<dbReference type="CDD" id="cd10918">
    <property type="entry name" value="CE4_NodB_like_5s_6s"/>
    <property type="match status" value="1"/>
</dbReference>
<dbReference type="InterPro" id="IPR011330">
    <property type="entry name" value="Glyco_hydro/deAcase_b/a-brl"/>
</dbReference>
<dbReference type="InterPro" id="IPR002509">
    <property type="entry name" value="NODB_dom"/>
</dbReference>
<dbReference type="Gene3D" id="3.20.20.370">
    <property type="entry name" value="Glycoside hydrolase/deacetylase"/>
    <property type="match status" value="1"/>
</dbReference>
<dbReference type="AlphaFoldDB" id="A0YGI1"/>
<keyword evidence="2" id="KW-0732">Signal</keyword>
<dbReference type="EMBL" id="AAVT01000011">
    <property type="protein sequence ID" value="EAW30022.1"/>
    <property type="molecule type" value="Genomic_DNA"/>
</dbReference>
<comment type="subcellular location">
    <subcellularLocation>
        <location evidence="1">Secreted</location>
    </subcellularLocation>
</comment>
<organism evidence="4 5">
    <name type="scientific">marine gamma proteobacterium HTCC2143</name>
    <dbReference type="NCBI Taxonomy" id="247633"/>
    <lineage>
        <taxon>Bacteria</taxon>
        <taxon>Pseudomonadati</taxon>
        <taxon>Pseudomonadota</taxon>
        <taxon>Gammaproteobacteria</taxon>
        <taxon>Cellvibrionales</taxon>
        <taxon>Spongiibacteraceae</taxon>
        <taxon>BD1-7 clade</taxon>
    </lineage>
</organism>
<dbReference type="Pfam" id="PF01522">
    <property type="entry name" value="Polysacc_deac_1"/>
    <property type="match status" value="1"/>
</dbReference>
<dbReference type="InterPro" id="IPR051398">
    <property type="entry name" value="Polysacch_Deacetylase"/>
</dbReference>
<comment type="caution">
    <text evidence="4">The sequence shown here is derived from an EMBL/GenBank/DDBJ whole genome shotgun (WGS) entry which is preliminary data.</text>
</comment>
<accession>A0YGI1</accession>